<dbReference type="AlphaFoldDB" id="A0A7S0THY0"/>
<reference evidence="1" key="1">
    <citation type="submission" date="2021-01" db="EMBL/GenBank/DDBJ databases">
        <authorList>
            <person name="Corre E."/>
            <person name="Pelletier E."/>
            <person name="Niang G."/>
            <person name="Scheremetjew M."/>
            <person name="Finn R."/>
            <person name="Kale V."/>
            <person name="Holt S."/>
            <person name="Cochrane G."/>
            <person name="Meng A."/>
            <person name="Brown T."/>
            <person name="Cohen L."/>
        </authorList>
    </citation>
    <scope>NUCLEOTIDE SEQUENCE</scope>
    <source>
        <strain evidence="1">CCMP441</strain>
    </source>
</reference>
<protein>
    <submittedName>
        <fullName evidence="1">Uncharacterized protein</fullName>
    </submittedName>
</protein>
<dbReference type="EMBL" id="HBFK01003991">
    <property type="protein sequence ID" value="CAD8735952.1"/>
    <property type="molecule type" value="Transcribed_RNA"/>
</dbReference>
<gene>
    <name evidence="1" type="ORF">HAND1043_LOCUS2443</name>
</gene>
<evidence type="ECO:0000313" key="1">
    <source>
        <dbReference type="EMBL" id="CAD8735952.1"/>
    </source>
</evidence>
<name>A0A7S0THY0_HEMAN</name>
<accession>A0A7S0THY0</accession>
<organism evidence="1">
    <name type="scientific">Hemiselmis andersenii</name>
    <name type="common">Cryptophyte alga</name>
    <dbReference type="NCBI Taxonomy" id="464988"/>
    <lineage>
        <taxon>Eukaryota</taxon>
        <taxon>Cryptophyceae</taxon>
        <taxon>Cryptomonadales</taxon>
        <taxon>Hemiselmidaceae</taxon>
        <taxon>Hemiselmis</taxon>
    </lineage>
</organism>
<proteinExistence type="predicted"/>
<sequence>MALVHGRVVPEVVVRASSKTGEGLGELMEAVEQALLSLNAMVSCLVPYAKGDLLNDIHTVGTIVEEEFVEEGTRVVAYVPPSLRGRLKEYIQD</sequence>